<dbReference type="RefSeq" id="WP_016921030.1">
    <property type="nucleotide sequence ID" value="NZ_CP044331.1"/>
</dbReference>
<dbReference type="Proteomes" id="UP000422569">
    <property type="component" value="Chromosome"/>
</dbReference>
<dbReference type="EMBL" id="CP044331">
    <property type="protein sequence ID" value="QGM97208.1"/>
    <property type="molecule type" value="Genomic_DNA"/>
</dbReference>
<sequence length="171" mass="18553">MKLSSRLRTHQWKASSLSPGDHGWEYCDDPIKAADLLDECEAAIRDVAAFAEKSETSGDAVFPQGVLAGARAALAKLLGRPIESDVTAVYVREDNRSRALPLDVDAAIDIIREEFIAGHTHGTLCATDAAANEVAAPLHAETGKDWMTFEVAARNWLVDVRDAALRKTPRT</sequence>
<dbReference type="AlphaFoldDB" id="A0A6B8M4D2"/>
<keyword evidence="2" id="KW-1185">Reference proteome</keyword>
<name>A0A6B8M4D2_9HYPH</name>
<gene>
    <name evidence="1" type="ORF">F7D14_06775</name>
</gene>
<protein>
    <submittedName>
        <fullName evidence="1">Uncharacterized protein</fullName>
    </submittedName>
</protein>
<evidence type="ECO:0000313" key="1">
    <source>
        <dbReference type="EMBL" id="QGM97208.1"/>
    </source>
</evidence>
<reference evidence="1 2" key="1">
    <citation type="submission" date="2019-09" db="EMBL/GenBank/DDBJ databases">
        <title>Isolation and complete genome sequencing of Methylocystis species.</title>
        <authorList>
            <person name="Rumah B.L."/>
            <person name="Stead C.E."/>
            <person name="Stevens B.C."/>
            <person name="Minton N.P."/>
            <person name="Grosse-Honebrink A."/>
            <person name="Zhang Y."/>
        </authorList>
    </citation>
    <scope>NUCLEOTIDE SEQUENCE [LARGE SCALE GENOMIC DNA]</scope>
    <source>
        <strain evidence="1 2">BRCS2</strain>
    </source>
</reference>
<dbReference type="KEGG" id="mpar:F7D14_06775"/>
<evidence type="ECO:0000313" key="2">
    <source>
        <dbReference type="Proteomes" id="UP000422569"/>
    </source>
</evidence>
<accession>A0A6B8M4D2</accession>
<organism evidence="1 2">
    <name type="scientific">Methylocystis parvus</name>
    <dbReference type="NCBI Taxonomy" id="134"/>
    <lineage>
        <taxon>Bacteria</taxon>
        <taxon>Pseudomonadati</taxon>
        <taxon>Pseudomonadota</taxon>
        <taxon>Alphaproteobacteria</taxon>
        <taxon>Hyphomicrobiales</taxon>
        <taxon>Methylocystaceae</taxon>
        <taxon>Methylocystis</taxon>
    </lineage>
</organism>
<proteinExistence type="predicted"/>